<reference evidence="5 6" key="1">
    <citation type="submission" date="2019-06" db="EMBL/GenBank/DDBJ databases">
        <title>Draft genome sequence of the filamentous fungus Phialemoniopsis curvata isolated from diesel fuel.</title>
        <authorList>
            <person name="Varaljay V.A."/>
            <person name="Lyon W.J."/>
            <person name="Crouch A.L."/>
            <person name="Drake C.E."/>
            <person name="Hollomon J.M."/>
            <person name="Nadeau L.J."/>
            <person name="Nunn H.S."/>
            <person name="Stevenson B.S."/>
            <person name="Bojanowski C.L."/>
            <person name="Crookes-Goodson W.J."/>
        </authorList>
    </citation>
    <scope>NUCLEOTIDE SEQUENCE [LARGE SCALE GENOMIC DNA]</scope>
    <source>
        <strain evidence="5 6">D216</strain>
    </source>
</reference>
<feature type="compositionally biased region" description="Low complexity" evidence="3">
    <location>
        <begin position="588"/>
        <end position="597"/>
    </location>
</feature>
<dbReference type="GO" id="GO:0000981">
    <property type="term" value="F:DNA-binding transcription factor activity, RNA polymerase II-specific"/>
    <property type="evidence" value="ECO:0007669"/>
    <property type="project" value="InterPro"/>
</dbReference>
<dbReference type="Pfam" id="PF00172">
    <property type="entry name" value="Zn_clus"/>
    <property type="match status" value="1"/>
</dbReference>
<feature type="compositionally biased region" description="Low complexity" evidence="3">
    <location>
        <begin position="541"/>
        <end position="554"/>
    </location>
</feature>
<dbReference type="GO" id="GO:0006351">
    <property type="term" value="P:DNA-templated transcription"/>
    <property type="evidence" value="ECO:0007669"/>
    <property type="project" value="InterPro"/>
</dbReference>
<evidence type="ECO:0000256" key="2">
    <source>
        <dbReference type="ARBA" id="ARBA00023242"/>
    </source>
</evidence>
<accession>A0A507BNI4</accession>
<proteinExistence type="predicted"/>
<dbReference type="InterPro" id="IPR036864">
    <property type="entry name" value="Zn2-C6_fun-type_DNA-bd_sf"/>
</dbReference>
<dbReference type="PANTHER" id="PTHR31668:SF20">
    <property type="entry name" value="ZN(II)2CYS6 TRANSCRIPTION FACTOR (EUROFUNG)"/>
    <property type="match status" value="1"/>
</dbReference>
<keyword evidence="1" id="KW-0479">Metal-binding</keyword>
<evidence type="ECO:0000259" key="4">
    <source>
        <dbReference type="PROSITE" id="PS50048"/>
    </source>
</evidence>
<dbReference type="CDD" id="cd12148">
    <property type="entry name" value="fungal_TF_MHR"/>
    <property type="match status" value="1"/>
</dbReference>
<evidence type="ECO:0000256" key="3">
    <source>
        <dbReference type="SAM" id="MobiDB-lite"/>
    </source>
</evidence>
<dbReference type="PANTHER" id="PTHR31668">
    <property type="entry name" value="GLUCOSE TRANSPORT TRANSCRIPTION REGULATOR RGT1-RELATED-RELATED"/>
    <property type="match status" value="1"/>
</dbReference>
<dbReference type="GeneID" id="41979255"/>
<keyword evidence="2" id="KW-0539">Nucleus</keyword>
<dbReference type="InterPro" id="IPR050797">
    <property type="entry name" value="Carb_Metab_Trans_Reg"/>
</dbReference>
<dbReference type="SMART" id="SM00066">
    <property type="entry name" value="GAL4"/>
    <property type="match status" value="1"/>
</dbReference>
<dbReference type="FunCoup" id="A0A507BNI4">
    <property type="interactions" value="530"/>
</dbReference>
<feature type="region of interest" description="Disordered" evidence="3">
    <location>
        <begin position="579"/>
        <end position="604"/>
    </location>
</feature>
<keyword evidence="6" id="KW-1185">Reference proteome</keyword>
<feature type="domain" description="Zn(2)-C6 fungal-type" evidence="4">
    <location>
        <begin position="9"/>
        <end position="38"/>
    </location>
</feature>
<name>A0A507BNI4_9PEZI</name>
<dbReference type="SMART" id="SM00906">
    <property type="entry name" value="Fungal_trans"/>
    <property type="match status" value="1"/>
</dbReference>
<dbReference type="InParanoid" id="A0A507BNI4"/>
<dbReference type="STRING" id="1093900.A0A507BNI4"/>
<dbReference type="GO" id="GO:0003677">
    <property type="term" value="F:DNA binding"/>
    <property type="evidence" value="ECO:0007669"/>
    <property type="project" value="InterPro"/>
</dbReference>
<dbReference type="SUPFAM" id="SSF57701">
    <property type="entry name" value="Zn2/Cys6 DNA-binding domain"/>
    <property type="match status" value="1"/>
</dbReference>
<evidence type="ECO:0000256" key="1">
    <source>
        <dbReference type="ARBA" id="ARBA00022723"/>
    </source>
</evidence>
<dbReference type="GO" id="GO:0008270">
    <property type="term" value="F:zinc ion binding"/>
    <property type="evidence" value="ECO:0007669"/>
    <property type="project" value="InterPro"/>
</dbReference>
<dbReference type="PROSITE" id="PS00463">
    <property type="entry name" value="ZN2_CY6_FUNGAL_1"/>
    <property type="match status" value="1"/>
</dbReference>
<gene>
    <name evidence="5" type="ORF">E0L32_011808</name>
</gene>
<dbReference type="Pfam" id="PF04082">
    <property type="entry name" value="Fungal_trans"/>
    <property type="match status" value="1"/>
</dbReference>
<evidence type="ECO:0000313" key="6">
    <source>
        <dbReference type="Proteomes" id="UP000319257"/>
    </source>
</evidence>
<sequence>MSSTAVKRACDACHRRKVKCDGINPCRNCSSAQLSCTYLAIPQKKGPKGSRAKVISELRENQRQTSLSAKVQNQLNGVASPPTAPTLAPTPGLLTPDVVKECRDFFFNHMYPIMPILHRERLEQQTLYMDTSIDTYCLVTSLCAFMMLQPGMSIPGLMPGNNDPYNAMPGANLVPATLLLEETLRCRKGYDYLDSPSHNAMCTSYFLFAYYYTLQSHDKAWYHLREATTLAHMMGMNKEEKYVEWDTAEGSRRKRLFWLLFVTERAYALQRGRPLTLQATLSAPTITDDPNDPQANQLHNFVTLVNLFRPFDDTFVNLWNKTMNDCSNSLASLQKQFGEVVPVLANNNSQFADLHTNQQWLKDFTWRIGMANGRSDPNMNFQYSLDVPREALSMASSFSNQGMSLLGVGLIEKLLDVTSSLTEYLNMQPASRVSFEIGPREHLGQLLNIVALLRNEQHHFTPLLLSKLHNILPGLVNPMLPNAPESATTACNIDLFDDVFGQSSGMQQQVCFEEYESKFPVEFKTEPGNTLTSGPPPTDRSSSYVSSPPGVVSPGMEFNQGLSTTDFSPMSNMVMSPMGQTPDGMNNQQQQHQSQHQHQQHRPMTTLQSMTPGISIPIQHSMAHSLSPAPNMTLSGQSMDQSQSMHGVFSPGGGMNNGMNSMGQNMNGKNMMMRQQPPQRANTFAMQQQQFRTVGDFQALQRTNTDINPLGSMGMEYDFNTLR</sequence>
<organism evidence="5 6">
    <name type="scientific">Thyridium curvatum</name>
    <dbReference type="NCBI Taxonomy" id="1093900"/>
    <lineage>
        <taxon>Eukaryota</taxon>
        <taxon>Fungi</taxon>
        <taxon>Dikarya</taxon>
        <taxon>Ascomycota</taxon>
        <taxon>Pezizomycotina</taxon>
        <taxon>Sordariomycetes</taxon>
        <taxon>Sordariomycetidae</taxon>
        <taxon>Thyridiales</taxon>
        <taxon>Thyridiaceae</taxon>
        <taxon>Thyridium</taxon>
    </lineage>
</organism>
<comment type="caution">
    <text evidence="5">The sequence shown here is derived from an EMBL/GenBank/DDBJ whole genome shotgun (WGS) entry which is preliminary data.</text>
</comment>
<dbReference type="Gene3D" id="4.10.240.10">
    <property type="entry name" value="Zn(2)-C6 fungal-type DNA-binding domain"/>
    <property type="match status" value="1"/>
</dbReference>
<feature type="region of interest" description="Disordered" evidence="3">
    <location>
        <begin position="524"/>
        <end position="554"/>
    </location>
</feature>
<evidence type="ECO:0000313" key="5">
    <source>
        <dbReference type="EMBL" id="TPX18310.1"/>
    </source>
</evidence>
<dbReference type="PROSITE" id="PS50048">
    <property type="entry name" value="ZN2_CY6_FUNGAL_2"/>
    <property type="match status" value="1"/>
</dbReference>
<protein>
    <recommendedName>
        <fullName evidence="4">Zn(2)-C6 fungal-type domain-containing protein</fullName>
    </recommendedName>
</protein>
<dbReference type="InterPro" id="IPR007219">
    <property type="entry name" value="XnlR_reg_dom"/>
</dbReference>
<dbReference type="RefSeq" id="XP_031000021.1">
    <property type="nucleotide sequence ID" value="XM_031134578.1"/>
</dbReference>
<dbReference type="OrthoDB" id="4132249at2759"/>
<dbReference type="InterPro" id="IPR001138">
    <property type="entry name" value="Zn2Cys6_DnaBD"/>
</dbReference>
<dbReference type="EMBL" id="SKBQ01000119">
    <property type="protein sequence ID" value="TPX18310.1"/>
    <property type="molecule type" value="Genomic_DNA"/>
</dbReference>
<dbReference type="AlphaFoldDB" id="A0A507BNI4"/>
<dbReference type="Proteomes" id="UP000319257">
    <property type="component" value="Unassembled WGS sequence"/>
</dbReference>
<dbReference type="CDD" id="cd00067">
    <property type="entry name" value="GAL4"/>
    <property type="match status" value="1"/>
</dbReference>